<keyword evidence="3" id="KW-1185">Reference proteome</keyword>
<proteinExistence type="predicted"/>
<evidence type="ECO:0000256" key="1">
    <source>
        <dbReference type="SAM" id="MobiDB-lite"/>
    </source>
</evidence>
<sequence>MPCRFVGIGEAAGIKAERQMRDSVNMLSAFRKGLLLAAVSLAVAGCGIRGSLEAPAEAKAAGTATSPEAQDPGKNSAAPEKEHRPFILDGLLR</sequence>
<feature type="region of interest" description="Disordered" evidence="1">
    <location>
        <begin position="57"/>
        <end position="93"/>
    </location>
</feature>
<organism evidence="2 3">
    <name type="scientific">Candidatus Filomicrobium marinum</name>
    <dbReference type="NCBI Taxonomy" id="1608628"/>
    <lineage>
        <taxon>Bacteria</taxon>
        <taxon>Pseudomonadati</taxon>
        <taxon>Pseudomonadota</taxon>
        <taxon>Alphaproteobacteria</taxon>
        <taxon>Hyphomicrobiales</taxon>
        <taxon>Hyphomicrobiaceae</taxon>
        <taxon>Filomicrobium</taxon>
    </lineage>
</organism>
<dbReference type="Proteomes" id="UP000033187">
    <property type="component" value="Chromosome 1"/>
</dbReference>
<feature type="compositionally biased region" description="Low complexity" evidence="1">
    <location>
        <begin position="57"/>
        <end position="67"/>
    </location>
</feature>
<dbReference type="KEGG" id="fil:BN1229_v1_1341"/>
<dbReference type="AlphaFoldDB" id="A0A0D6JDF9"/>
<evidence type="ECO:0000313" key="2">
    <source>
        <dbReference type="EMBL" id="CPR17618.1"/>
    </source>
</evidence>
<gene>
    <name evidence="2" type="ORF">YBN1229_v1_1339</name>
</gene>
<feature type="compositionally biased region" description="Basic and acidic residues" evidence="1">
    <location>
        <begin position="79"/>
        <end position="93"/>
    </location>
</feature>
<dbReference type="EMBL" id="LN829119">
    <property type="protein sequence ID" value="CPR17618.1"/>
    <property type="molecule type" value="Genomic_DNA"/>
</dbReference>
<dbReference type="RefSeq" id="WP_244465021.1">
    <property type="nucleotide sequence ID" value="NZ_LN829118.1"/>
</dbReference>
<name>A0A0D6JDF9_9HYPH</name>
<accession>A0A0D6JDF9</accession>
<evidence type="ECO:0008006" key="4">
    <source>
        <dbReference type="Google" id="ProtNLM"/>
    </source>
</evidence>
<protein>
    <recommendedName>
        <fullName evidence="4">Lipoprotein</fullName>
    </recommendedName>
</protein>
<evidence type="ECO:0000313" key="3">
    <source>
        <dbReference type="Proteomes" id="UP000033187"/>
    </source>
</evidence>
<dbReference type="KEGG" id="fiy:BN1229_v1_1339"/>
<reference evidence="3" key="1">
    <citation type="submission" date="2015-02" db="EMBL/GenBank/DDBJ databases">
        <authorList>
            <person name="Chooi Y.-H."/>
        </authorList>
    </citation>
    <scope>NUCLEOTIDE SEQUENCE [LARGE SCALE GENOMIC DNA]</scope>
    <source>
        <strain evidence="3">strain Y</strain>
    </source>
</reference>